<proteinExistence type="predicted"/>
<gene>
    <name evidence="1" type="ORF">S03H2_34372</name>
</gene>
<evidence type="ECO:0000313" key="1">
    <source>
        <dbReference type="EMBL" id="GAH55180.1"/>
    </source>
</evidence>
<accession>X1HDN6</accession>
<dbReference type="EMBL" id="BARU01020966">
    <property type="protein sequence ID" value="GAH55180.1"/>
    <property type="molecule type" value="Genomic_DNA"/>
</dbReference>
<protein>
    <submittedName>
        <fullName evidence="1">Uncharacterized protein</fullName>
    </submittedName>
</protein>
<dbReference type="AlphaFoldDB" id="X1HDN6"/>
<name>X1HDN6_9ZZZZ</name>
<comment type="caution">
    <text evidence="1">The sequence shown here is derived from an EMBL/GenBank/DDBJ whole genome shotgun (WGS) entry which is preliminary data.</text>
</comment>
<reference evidence="1" key="1">
    <citation type="journal article" date="2014" name="Front. Microbiol.">
        <title>High frequency of phylogenetically diverse reductive dehalogenase-homologous genes in deep subseafloor sedimentary metagenomes.</title>
        <authorList>
            <person name="Kawai M."/>
            <person name="Futagami T."/>
            <person name="Toyoda A."/>
            <person name="Takaki Y."/>
            <person name="Nishi S."/>
            <person name="Hori S."/>
            <person name="Arai W."/>
            <person name="Tsubouchi T."/>
            <person name="Morono Y."/>
            <person name="Uchiyama I."/>
            <person name="Ito T."/>
            <person name="Fujiyama A."/>
            <person name="Inagaki F."/>
            <person name="Takami H."/>
        </authorList>
    </citation>
    <scope>NUCLEOTIDE SEQUENCE</scope>
    <source>
        <strain evidence="1">Expedition CK06-06</strain>
    </source>
</reference>
<sequence>MFKKFIIILKFPGVLYQLYNKKLFAWYRIIIRKINDLRGVK</sequence>
<organism evidence="1">
    <name type="scientific">marine sediment metagenome</name>
    <dbReference type="NCBI Taxonomy" id="412755"/>
    <lineage>
        <taxon>unclassified sequences</taxon>
        <taxon>metagenomes</taxon>
        <taxon>ecological metagenomes</taxon>
    </lineage>
</organism>